<keyword evidence="2" id="KW-0812">Transmembrane</keyword>
<feature type="transmembrane region" description="Helical" evidence="2">
    <location>
        <begin position="351"/>
        <end position="375"/>
    </location>
</feature>
<feature type="transmembrane region" description="Helical" evidence="2">
    <location>
        <begin position="35"/>
        <end position="57"/>
    </location>
</feature>
<feature type="transmembrane region" description="Helical" evidence="2">
    <location>
        <begin position="531"/>
        <end position="552"/>
    </location>
</feature>
<evidence type="ECO:0000256" key="1">
    <source>
        <dbReference type="SAM" id="MobiDB-lite"/>
    </source>
</evidence>
<keyword evidence="2" id="KW-1133">Transmembrane helix</keyword>
<accession>A0A538SNG2</accession>
<protein>
    <submittedName>
        <fullName evidence="3">ABC transporter permease</fullName>
    </submittedName>
</protein>
<dbReference type="AlphaFoldDB" id="A0A538SNG2"/>
<feature type="transmembrane region" description="Helical" evidence="2">
    <location>
        <begin position="191"/>
        <end position="210"/>
    </location>
</feature>
<proteinExistence type="predicted"/>
<gene>
    <name evidence="3" type="ORF">E6K73_02010</name>
</gene>
<reference evidence="3 4" key="1">
    <citation type="journal article" date="2019" name="Nat. Microbiol.">
        <title>Mediterranean grassland soil C-N compound turnover is dependent on rainfall and depth, and is mediated by genomically divergent microorganisms.</title>
        <authorList>
            <person name="Diamond S."/>
            <person name="Andeer P.F."/>
            <person name="Li Z."/>
            <person name="Crits-Christoph A."/>
            <person name="Burstein D."/>
            <person name="Anantharaman K."/>
            <person name="Lane K.R."/>
            <person name="Thomas B.C."/>
            <person name="Pan C."/>
            <person name="Northen T.R."/>
            <person name="Banfield J.F."/>
        </authorList>
    </citation>
    <scope>NUCLEOTIDE SEQUENCE [LARGE SCALE GENOMIC DNA]</scope>
    <source>
        <strain evidence="3">WS_3</strain>
    </source>
</reference>
<dbReference type="InterPro" id="IPR031599">
    <property type="entry name" value="ABC_tran_2"/>
</dbReference>
<dbReference type="Proteomes" id="UP000320184">
    <property type="component" value="Unassembled WGS sequence"/>
</dbReference>
<feature type="compositionally biased region" description="Low complexity" evidence="1">
    <location>
        <begin position="317"/>
        <end position="327"/>
    </location>
</feature>
<evidence type="ECO:0000313" key="3">
    <source>
        <dbReference type="EMBL" id="TMQ52914.1"/>
    </source>
</evidence>
<feature type="transmembrane region" description="Helical" evidence="2">
    <location>
        <begin position="500"/>
        <end position="519"/>
    </location>
</feature>
<feature type="transmembrane region" description="Helical" evidence="2">
    <location>
        <begin position="458"/>
        <end position="479"/>
    </location>
</feature>
<feature type="transmembrane region" description="Helical" evidence="2">
    <location>
        <begin position="381"/>
        <end position="403"/>
    </location>
</feature>
<feature type="transmembrane region" description="Helical" evidence="2">
    <location>
        <begin position="69"/>
        <end position="87"/>
    </location>
</feature>
<comment type="caution">
    <text evidence="3">The sequence shown here is derived from an EMBL/GenBank/DDBJ whole genome shotgun (WGS) entry which is preliminary data.</text>
</comment>
<feature type="region of interest" description="Disordered" evidence="1">
    <location>
        <begin position="297"/>
        <end position="327"/>
    </location>
</feature>
<evidence type="ECO:0000313" key="4">
    <source>
        <dbReference type="Proteomes" id="UP000320184"/>
    </source>
</evidence>
<name>A0A538SNG2_UNCEI</name>
<keyword evidence="2" id="KW-0472">Membrane</keyword>
<dbReference type="Pfam" id="PF16949">
    <property type="entry name" value="ABC_tran_2"/>
    <property type="match status" value="1"/>
</dbReference>
<dbReference type="EMBL" id="VBOT01000026">
    <property type="protein sequence ID" value="TMQ52914.1"/>
    <property type="molecule type" value="Genomic_DNA"/>
</dbReference>
<feature type="transmembrane region" description="Helical" evidence="2">
    <location>
        <begin position="128"/>
        <end position="145"/>
    </location>
</feature>
<sequence length="563" mass="58695">MNWAGVARGRLRLAWNTFLPPSRHGRSDTRPSRPWLGVTLALLLAALVCVTLAALFGQLAADGASPAEAGVALGLVLSAAVFGLLIFDLHEAVTTLTVDSDLELLRRAPISPSALFAFKLLDALPRTSLLLITLAIPAVVAYQAFFPLRIWAWPLVAALLLALWAIPLGVGAALAIHLLRWVPARHAREALGLVSSVTLFVLWLANSFLLPRLADTAGDPVAIFHGLLREGPGLFRWSPGQWTARAIAAAAAGSRDGPARPAALVFAAAALSLLGAALTAGKHLEVVQARIAAGVGPRRHRRRGIERSGGTPRPQEGAAHAGALAPSGPAPGRGVIAAIVLRDARLFRRDWTVLGDVLTAAVLWTLLPLVAAPLYEVSTRGLARVMLLALTIGLGYEVAARALPFERAGLVWTRLSPVSPSRVIAAKLIGCAAVSLPLLGIAAASMAVALQLGPGEVMGTLLVVVPALAVALSVGLWTGSVFGSPGWTNPRAMLTVTGRAMATLLLLAQAGGWLVLTTLAEAHRPSLPPGFLGWGPAVLAAVLSAPPLRAAARRLGSREWKEA</sequence>
<feature type="transmembrane region" description="Helical" evidence="2">
    <location>
        <begin position="424"/>
        <end position="452"/>
    </location>
</feature>
<organism evidence="3 4">
    <name type="scientific">Eiseniibacteriota bacterium</name>
    <dbReference type="NCBI Taxonomy" id="2212470"/>
    <lineage>
        <taxon>Bacteria</taxon>
        <taxon>Candidatus Eiseniibacteriota</taxon>
    </lineage>
</organism>
<feature type="transmembrane region" description="Helical" evidence="2">
    <location>
        <begin position="151"/>
        <end position="179"/>
    </location>
</feature>
<evidence type="ECO:0000256" key="2">
    <source>
        <dbReference type="SAM" id="Phobius"/>
    </source>
</evidence>
<feature type="transmembrane region" description="Helical" evidence="2">
    <location>
        <begin position="262"/>
        <end position="281"/>
    </location>
</feature>